<dbReference type="AlphaFoldDB" id="A0A0C3QGA5"/>
<evidence type="ECO:0000256" key="1">
    <source>
        <dbReference type="SAM" id="Phobius"/>
    </source>
</evidence>
<protein>
    <submittedName>
        <fullName evidence="2">Uncharacterized protein</fullName>
    </submittedName>
</protein>
<keyword evidence="3" id="KW-1185">Reference proteome</keyword>
<proteinExistence type="predicted"/>
<dbReference type="HOGENOM" id="CLU_2672923_0_0_1"/>
<gene>
    <name evidence="2" type="ORF">M407DRAFT_242143</name>
</gene>
<reference evidence="2 3" key="1">
    <citation type="submission" date="2014-04" db="EMBL/GenBank/DDBJ databases">
        <authorList>
            <consortium name="DOE Joint Genome Institute"/>
            <person name="Kuo A."/>
            <person name="Girlanda M."/>
            <person name="Perotto S."/>
            <person name="Kohler A."/>
            <person name="Nagy L.G."/>
            <person name="Floudas D."/>
            <person name="Copeland A."/>
            <person name="Barry K.W."/>
            <person name="Cichocki N."/>
            <person name="Veneault-Fourrey C."/>
            <person name="LaButti K."/>
            <person name="Lindquist E.A."/>
            <person name="Lipzen A."/>
            <person name="Lundell T."/>
            <person name="Morin E."/>
            <person name="Murat C."/>
            <person name="Sun H."/>
            <person name="Tunlid A."/>
            <person name="Henrissat B."/>
            <person name="Grigoriev I.V."/>
            <person name="Hibbett D.S."/>
            <person name="Martin F."/>
            <person name="Nordberg H.P."/>
            <person name="Cantor M.N."/>
            <person name="Hua S.X."/>
        </authorList>
    </citation>
    <scope>NUCLEOTIDE SEQUENCE [LARGE SCALE GENOMIC DNA]</scope>
    <source>
        <strain evidence="2 3">MUT 4182</strain>
    </source>
</reference>
<keyword evidence="1" id="KW-0812">Transmembrane</keyword>
<organism evidence="2 3">
    <name type="scientific">Tulasnella calospora MUT 4182</name>
    <dbReference type="NCBI Taxonomy" id="1051891"/>
    <lineage>
        <taxon>Eukaryota</taxon>
        <taxon>Fungi</taxon>
        <taxon>Dikarya</taxon>
        <taxon>Basidiomycota</taxon>
        <taxon>Agaricomycotina</taxon>
        <taxon>Agaricomycetes</taxon>
        <taxon>Cantharellales</taxon>
        <taxon>Tulasnellaceae</taxon>
        <taxon>Tulasnella</taxon>
    </lineage>
</organism>
<feature type="transmembrane region" description="Helical" evidence="1">
    <location>
        <begin position="44"/>
        <end position="65"/>
    </location>
</feature>
<reference evidence="3" key="2">
    <citation type="submission" date="2015-01" db="EMBL/GenBank/DDBJ databases">
        <title>Evolutionary Origins and Diversification of the Mycorrhizal Mutualists.</title>
        <authorList>
            <consortium name="DOE Joint Genome Institute"/>
            <consortium name="Mycorrhizal Genomics Consortium"/>
            <person name="Kohler A."/>
            <person name="Kuo A."/>
            <person name="Nagy L.G."/>
            <person name="Floudas D."/>
            <person name="Copeland A."/>
            <person name="Barry K.W."/>
            <person name="Cichocki N."/>
            <person name="Veneault-Fourrey C."/>
            <person name="LaButti K."/>
            <person name="Lindquist E.A."/>
            <person name="Lipzen A."/>
            <person name="Lundell T."/>
            <person name="Morin E."/>
            <person name="Murat C."/>
            <person name="Riley R."/>
            <person name="Ohm R."/>
            <person name="Sun H."/>
            <person name="Tunlid A."/>
            <person name="Henrissat B."/>
            <person name="Grigoriev I.V."/>
            <person name="Hibbett D.S."/>
            <person name="Martin F."/>
        </authorList>
    </citation>
    <scope>NUCLEOTIDE SEQUENCE [LARGE SCALE GENOMIC DNA]</scope>
    <source>
        <strain evidence="3">MUT 4182</strain>
    </source>
</reference>
<accession>A0A0C3QGA5</accession>
<sequence>MARRPWFAICLAFLVSFDLAIYALSIDVVAYLLVDHSRDLGNDLMIQVALKLILPLMLATFVLAVGDRALRLTHI</sequence>
<dbReference type="Proteomes" id="UP000054248">
    <property type="component" value="Unassembled WGS sequence"/>
</dbReference>
<keyword evidence="1" id="KW-1133">Transmembrane helix</keyword>
<evidence type="ECO:0000313" key="3">
    <source>
        <dbReference type="Proteomes" id="UP000054248"/>
    </source>
</evidence>
<dbReference type="EMBL" id="KN822970">
    <property type="protein sequence ID" value="KIO30635.1"/>
    <property type="molecule type" value="Genomic_DNA"/>
</dbReference>
<evidence type="ECO:0000313" key="2">
    <source>
        <dbReference type="EMBL" id="KIO30635.1"/>
    </source>
</evidence>
<keyword evidence="1" id="KW-0472">Membrane</keyword>
<name>A0A0C3QGA5_9AGAM</name>